<sequence>ASVFRNTISKGGPFPPEADRYHLYISLACPWAHRTLIVRNLKGLDHAIGLSVVHYLMLENGWEFAFDVPGCIPDTVNNFKMVRELYFQSDANYAGRFTVPILYDKKTKCILDLYPEALRSSIDEINARVYDGYNNGVYKAGFATSQQAYEENAKLVHDTMVWVNEILSDRKYLCGDALTEADIRLFTTVIRHDPVYLVHFKCNLVAVKDLQNLSRWMKLIYQNERVQETVNMEHIKKHYYMSHKHINPSGIVPLYNGSLLEKQ</sequence>
<feature type="domain" description="GST C-terminal" evidence="1">
    <location>
        <begin position="115"/>
        <end position="239"/>
    </location>
</feature>
<organism evidence="2 3">
    <name type="scientific">Orchesella cincta</name>
    <name type="common">Springtail</name>
    <name type="synonym">Podura cincta</name>
    <dbReference type="NCBI Taxonomy" id="48709"/>
    <lineage>
        <taxon>Eukaryota</taxon>
        <taxon>Metazoa</taxon>
        <taxon>Ecdysozoa</taxon>
        <taxon>Arthropoda</taxon>
        <taxon>Hexapoda</taxon>
        <taxon>Collembola</taxon>
        <taxon>Entomobryomorpha</taxon>
        <taxon>Entomobryoidea</taxon>
        <taxon>Orchesellidae</taxon>
        <taxon>Orchesellinae</taxon>
        <taxon>Orchesella</taxon>
    </lineage>
</organism>
<dbReference type="InterPro" id="IPR004045">
    <property type="entry name" value="Glutathione_S-Trfase_N"/>
</dbReference>
<protein>
    <submittedName>
        <fullName evidence="2">Glutathionyl-hydroquinone reductase YqjG</fullName>
    </submittedName>
</protein>
<dbReference type="OMA" id="YQLFVSY"/>
<evidence type="ECO:0000313" key="2">
    <source>
        <dbReference type="EMBL" id="ODM87211.1"/>
    </source>
</evidence>
<dbReference type="Proteomes" id="UP000094527">
    <property type="component" value="Unassembled WGS sequence"/>
</dbReference>
<dbReference type="PANTHER" id="PTHR32419:SF6">
    <property type="entry name" value="GLUTATHIONE S-TRANSFERASE OMEGA-LIKE 1-RELATED"/>
    <property type="match status" value="1"/>
</dbReference>
<dbReference type="InterPro" id="IPR010987">
    <property type="entry name" value="Glutathione-S-Trfase_C-like"/>
</dbReference>
<dbReference type="Gene3D" id="3.40.30.10">
    <property type="entry name" value="Glutaredoxin"/>
    <property type="match status" value="2"/>
</dbReference>
<dbReference type="SUPFAM" id="SSF52833">
    <property type="entry name" value="Thioredoxin-like"/>
    <property type="match status" value="1"/>
</dbReference>
<dbReference type="PANTHER" id="PTHR32419">
    <property type="entry name" value="GLUTATHIONYL-HYDROQUINONE REDUCTASE"/>
    <property type="match status" value="1"/>
</dbReference>
<evidence type="ECO:0000313" key="3">
    <source>
        <dbReference type="Proteomes" id="UP000094527"/>
    </source>
</evidence>
<dbReference type="AlphaFoldDB" id="A0A1D2M2R8"/>
<dbReference type="CDD" id="cd03190">
    <property type="entry name" value="GST_C_Omega_like"/>
    <property type="match status" value="1"/>
</dbReference>
<dbReference type="STRING" id="48709.A0A1D2M2R8"/>
<dbReference type="Pfam" id="PF13409">
    <property type="entry name" value="GST_N_2"/>
    <property type="match status" value="1"/>
</dbReference>
<dbReference type="InterPro" id="IPR047047">
    <property type="entry name" value="GST_Omega-like_C"/>
</dbReference>
<comment type="caution">
    <text evidence="2">The sequence shown here is derived from an EMBL/GenBank/DDBJ whole genome shotgun (WGS) entry which is preliminary data.</text>
</comment>
<dbReference type="InterPro" id="IPR016639">
    <property type="entry name" value="GST_Omega/GSH"/>
</dbReference>
<dbReference type="OrthoDB" id="2309723at2759"/>
<accession>A0A1D2M2R8</accession>
<dbReference type="GO" id="GO:0004364">
    <property type="term" value="F:glutathione transferase activity"/>
    <property type="evidence" value="ECO:0007669"/>
    <property type="project" value="InterPro"/>
</dbReference>
<gene>
    <name evidence="2" type="ORF">Ocin01_19471</name>
</gene>
<feature type="non-terminal residue" evidence="2">
    <location>
        <position position="1"/>
    </location>
</feature>
<dbReference type="InterPro" id="IPR036249">
    <property type="entry name" value="Thioredoxin-like_sf"/>
</dbReference>
<dbReference type="EMBL" id="LJIJ01005886">
    <property type="protein sequence ID" value="ODM87211.1"/>
    <property type="molecule type" value="Genomic_DNA"/>
</dbReference>
<dbReference type="Pfam" id="PF13410">
    <property type="entry name" value="GST_C_2"/>
    <property type="match status" value="1"/>
</dbReference>
<dbReference type="InterPro" id="IPR036282">
    <property type="entry name" value="Glutathione-S-Trfase_C_sf"/>
</dbReference>
<dbReference type="GO" id="GO:0005737">
    <property type="term" value="C:cytoplasm"/>
    <property type="evidence" value="ECO:0007669"/>
    <property type="project" value="TreeGrafter"/>
</dbReference>
<dbReference type="SUPFAM" id="SSF47616">
    <property type="entry name" value="GST C-terminal domain-like"/>
    <property type="match status" value="1"/>
</dbReference>
<dbReference type="PROSITE" id="PS50405">
    <property type="entry name" value="GST_CTER"/>
    <property type="match status" value="1"/>
</dbReference>
<evidence type="ECO:0000259" key="1">
    <source>
        <dbReference type="PROSITE" id="PS50405"/>
    </source>
</evidence>
<keyword evidence="3" id="KW-1185">Reference proteome</keyword>
<proteinExistence type="predicted"/>
<dbReference type="Gene3D" id="1.20.1050.10">
    <property type="match status" value="1"/>
</dbReference>
<reference evidence="2 3" key="1">
    <citation type="journal article" date="2016" name="Genome Biol. Evol.">
        <title>Gene Family Evolution Reflects Adaptation to Soil Environmental Stressors in the Genome of the Collembolan Orchesella cincta.</title>
        <authorList>
            <person name="Faddeeva-Vakhrusheva A."/>
            <person name="Derks M.F."/>
            <person name="Anvar S.Y."/>
            <person name="Agamennone V."/>
            <person name="Suring W."/>
            <person name="Smit S."/>
            <person name="van Straalen N.M."/>
            <person name="Roelofs D."/>
        </authorList>
    </citation>
    <scope>NUCLEOTIDE SEQUENCE [LARGE SCALE GENOMIC DNA]</scope>
    <source>
        <tissue evidence="2">Mixed pool</tissue>
    </source>
</reference>
<name>A0A1D2M2R8_ORCCI</name>